<dbReference type="Proteomes" id="UP001153328">
    <property type="component" value="Unassembled WGS sequence"/>
</dbReference>
<gene>
    <name evidence="2" type="ORF">SBRY_60548</name>
</gene>
<reference evidence="2" key="1">
    <citation type="submission" date="2021-06" db="EMBL/GenBank/DDBJ databases">
        <authorList>
            <person name="Arsene-Ploetze F."/>
        </authorList>
    </citation>
    <scope>NUCLEOTIDE SEQUENCE</scope>
    <source>
        <strain evidence="2">SBRY1</strain>
    </source>
</reference>
<dbReference type="AlphaFoldDB" id="A0A9W4MKA8"/>
<evidence type="ECO:0000256" key="1">
    <source>
        <dbReference type="SAM" id="MobiDB-lite"/>
    </source>
</evidence>
<feature type="compositionally biased region" description="Basic and acidic residues" evidence="1">
    <location>
        <begin position="61"/>
        <end position="72"/>
    </location>
</feature>
<evidence type="ECO:0000313" key="2">
    <source>
        <dbReference type="EMBL" id="CAG7654645.1"/>
    </source>
</evidence>
<protein>
    <submittedName>
        <fullName evidence="2">Uncharacterized protein</fullName>
    </submittedName>
</protein>
<name>A0A9W4MKA8_9ACTN</name>
<proteinExistence type="predicted"/>
<keyword evidence="3" id="KW-1185">Reference proteome</keyword>
<evidence type="ECO:0000313" key="3">
    <source>
        <dbReference type="Proteomes" id="UP001153328"/>
    </source>
</evidence>
<dbReference type="EMBL" id="CAJVAX010000020">
    <property type="protein sequence ID" value="CAG7654645.1"/>
    <property type="molecule type" value="Genomic_DNA"/>
</dbReference>
<comment type="caution">
    <text evidence="2">The sequence shown here is derived from an EMBL/GenBank/DDBJ whole genome shotgun (WGS) entry which is preliminary data.</text>
</comment>
<organism evidence="2 3">
    <name type="scientific">Actinacidiphila bryophytorum</name>
    <dbReference type="NCBI Taxonomy" id="1436133"/>
    <lineage>
        <taxon>Bacteria</taxon>
        <taxon>Bacillati</taxon>
        <taxon>Actinomycetota</taxon>
        <taxon>Actinomycetes</taxon>
        <taxon>Kitasatosporales</taxon>
        <taxon>Streptomycetaceae</taxon>
        <taxon>Actinacidiphila</taxon>
    </lineage>
</organism>
<feature type="region of interest" description="Disordered" evidence="1">
    <location>
        <begin position="55"/>
        <end position="80"/>
    </location>
</feature>
<accession>A0A9W4MKA8</accession>
<sequence>MPVPQLRVPGTDGAARAIGVMDGHRLLTGSAVKLLCAARDRSVTASLVRTGDVATAGDSEETARGGHFERVGTSRGGRRL</sequence>